<organism evidence="1 2">
    <name type="scientific">Diphasiastrum complanatum</name>
    <name type="common">Issler's clubmoss</name>
    <name type="synonym">Lycopodium complanatum</name>
    <dbReference type="NCBI Taxonomy" id="34168"/>
    <lineage>
        <taxon>Eukaryota</taxon>
        <taxon>Viridiplantae</taxon>
        <taxon>Streptophyta</taxon>
        <taxon>Embryophyta</taxon>
        <taxon>Tracheophyta</taxon>
        <taxon>Lycopodiopsida</taxon>
        <taxon>Lycopodiales</taxon>
        <taxon>Lycopodiaceae</taxon>
        <taxon>Lycopodioideae</taxon>
        <taxon>Diphasiastrum</taxon>
    </lineage>
</organism>
<keyword evidence="2" id="KW-1185">Reference proteome</keyword>
<name>A0ACC2BM60_DIPCM</name>
<comment type="caution">
    <text evidence="1">The sequence shown here is derived from an EMBL/GenBank/DDBJ whole genome shotgun (WGS) entry which is preliminary data.</text>
</comment>
<dbReference type="EMBL" id="CM055105">
    <property type="protein sequence ID" value="KAJ7530853.1"/>
    <property type="molecule type" value="Genomic_DNA"/>
</dbReference>
<evidence type="ECO:0000313" key="1">
    <source>
        <dbReference type="EMBL" id="KAJ7530853.1"/>
    </source>
</evidence>
<dbReference type="Proteomes" id="UP001162992">
    <property type="component" value="Chromosome 14"/>
</dbReference>
<reference evidence="2" key="1">
    <citation type="journal article" date="2024" name="Proc. Natl. Acad. Sci. U.S.A.">
        <title>Extraordinary preservation of gene collinearity over three hundred million years revealed in homosporous lycophytes.</title>
        <authorList>
            <person name="Li C."/>
            <person name="Wickell D."/>
            <person name="Kuo L.Y."/>
            <person name="Chen X."/>
            <person name="Nie B."/>
            <person name="Liao X."/>
            <person name="Peng D."/>
            <person name="Ji J."/>
            <person name="Jenkins J."/>
            <person name="Williams M."/>
            <person name="Shu S."/>
            <person name="Plott C."/>
            <person name="Barry K."/>
            <person name="Rajasekar S."/>
            <person name="Grimwood J."/>
            <person name="Han X."/>
            <person name="Sun S."/>
            <person name="Hou Z."/>
            <person name="He W."/>
            <person name="Dai G."/>
            <person name="Sun C."/>
            <person name="Schmutz J."/>
            <person name="Leebens-Mack J.H."/>
            <person name="Li F.W."/>
            <person name="Wang L."/>
        </authorList>
    </citation>
    <scope>NUCLEOTIDE SEQUENCE [LARGE SCALE GENOMIC DNA]</scope>
    <source>
        <strain evidence="2">cv. PW_Plant_1</strain>
    </source>
</reference>
<gene>
    <name evidence="1" type="ORF">O6H91_14G021700</name>
</gene>
<sequence>MPKFMKSFGIGDYALKNAVQAYFGRWPNDAYLKSPTPWNDLYKRFGWSQVQTVLVVQSSTITEEGSQPVMLSYQNFVNNDSQEATFTASMSAQRSNSVSTGWSNSHTIKFDQKINYSIAFGAKVGGESSLSYQYAFGESGSESVTTTLSSGSGVTVKVPPHQTKHAILTASNGYMKVRIVYEAHLTGVTAINYNPTYQGHHFWALDIGGVMTSGSITNKFTITEDIVLDYYSNSTLEVGDGPAPQHLVKSIDHGS</sequence>
<proteinExistence type="predicted"/>
<protein>
    <submittedName>
        <fullName evidence="1">Uncharacterized protein</fullName>
    </submittedName>
</protein>
<accession>A0ACC2BM60</accession>
<evidence type="ECO:0000313" key="2">
    <source>
        <dbReference type="Proteomes" id="UP001162992"/>
    </source>
</evidence>